<dbReference type="EMBL" id="JBBHLI010000001">
    <property type="protein sequence ID" value="MEK9500053.1"/>
    <property type="molecule type" value="Genomic_DNA"/>
</dbReference>
<comment type="caution">
    <text evidence="2">The sequence shown here is derived from an EMBL/GenBank/DDBJ whole genome shotgun (WGS) entry which is preliminary data.</text>
</comment>
<dbReference type="Proteomes" id="UP001484239">
    <property type="component" value="Unassembled WGS sequence"/>
</dbReference>
<accession>A0ABU9E5P3</accession>
<evidence type="ECO:0000313" key="2">
    <source>
        <dbReference type="EMBL" id="MEK9500053.1"/>
    </source>
</evidence>
<dbReference type="InterPro" id="IPR039523">
    <property type="entry name" value="RimK-rel_E_lig_ATP-grasp"/>
</dbReference>
<reference evidence="2 3" key="1">
    <citation type="submission" date="2024-02" db="EMBL/GenBank/DDBJ databases">
        <title>A novel Gemmatimonadota bacterium.</title>
        <authorList>
            <person name="Du Z.-J."/>
            <person name="Ye Y.-Q."/>
        </authorList>
    </citation>
    <scope>NUCLEOTIDE SEQUENCE [LARGE SCALE GENOMIC DNA]</scope>
    <source>
        <strain evidence="2 3">DH-20</strain>
    </source>
</reference>
<organism evidence="2 3">
    <name type="scientific">Gaopeijia maritima</name>
    <dbReference type="NCBI Taxonomy" id="3119007"/>
    <lineage>
        <taxon>Bacteria</taxon>
        <taxon>Pseudomonadati</taxon>
        <taxon>Gemmatimonadota</taxon>
        <taxon>Longimicrobiia</taxon>
        <taxon>Gaopeijiales</taxon>
        <taxon>Gaopeijiaceae</taxon>
        <taxon>Gaopeijia</taxon>
    </lineage>
</organism>
<protein>
    <submittedName>
        <fullName evidence="2">Sugar-transfer associated ATP-grasp domain-containing protein</fullName>
    </submittedName>
</protein>
<feature type="domain" description="Alpha-L-glutamate ligase-related protein ATP-grasp" evidence="1">
    <location>
        <begin position="84"/>
        <end position="328"/>
    </location>
</feature>
<gene>
    <name evidence="2" type="ORF">WI372_03515</name>
</gene>
<evidence type="ECO:0000313" key="3">
    <source>
        <dbReference type="Proteomes" id="UP001484239"/>
    </source>
</evidence>
<proteinExistence type="predicted"/>
<evidence type="ECO:0000259" key="1">
    <source>
        <dbReference type="Pfam" id="PF14397"/>
    </source>
</evidence>
<name>A0ABU9E5P3_9BACT</name>
<dbReference type="Pfam" id="PF14397">
    <property type="entry name" value="ATPgrasp_ST"/>
    <property type="match status" value="1"/>
</dbReference>
<sequence length="343" mass="37065">MWHLRAPWDAVSAAALHGRRIREAGGPGRWTLFRDSLAAAFAWNVSPRVFHALRLWDSATGLSAETVVQDAEIGIHQMIANRGLDVGRVADKARFAELCTSHDLPVVRTLAVLRGADTDLRTVLPAAPVFFKPLEGSQGEGAQRWLFDPGDERWVRKGRRLDRGELLSSIHAFRRGRGFLVQECLVNHPELESLSGPTLSSLRIMTRVSDDGAVSVACVVLKVGRQGAEVDNRHAGGIVCAVDPATGRVGAGLSSTRFGAITAHPDSGAELEGRVLIVHRDAMAVATRAHATLPDLPRTVGWDIAVTPEGPVIIEANSMWGAGIVQWALQGPVPLQLIEPYLR</sequence>
<dbReference type="SUPFAM" id="SSF56059">
    <property type="entry name" value="Glutathione synthetase ATP-binding domain-like"/>
    <property type="match status" value="1"/>
</dbReference>
<keyword evidence="3" id="KW-1185">Reference proteome</keyword>